<keyword evidence="1" id="KW-0808">Transferase</keyword>
<organism evidence="4 5">
    <name type="scientific">Nocardioides cavernae</name>
    <dbReference type="NCBI Taxonomy" id="1921566"/>
    <lineage>
        <taxon>Bacteria</taxon>
        <taxon>Bacillati</taxon>
        <taxon>Actinomycetota</taxon>
        <taxon>Actinomycetes</taxon>
        <taxon>Propionibacteriales</taxon>
        <taxon>Nocardioidaceae</taxon>
        <taxon>Nocardioides</taxon>
    </lineage>
</organism>
<dbReference type="CDD" id="cd04301">
    <property type="entry name" value="NAT_SF"/>
    <property type="match status" value="1"/>
</dbReference>
<evidence type="ECO:0000313" key="4">
    <source>
        <dbReference type="EMBL" id="MBD3926858.1"/>
    </source>
</evidence>
<feature type="domain" description="N-acetyltransferase" evidence="3">
    <location>
        <begin position="16"/>
        <end position="158"/>
    </location>
</feature>
<dbReference type="InterPro" id="IPR016181">
    <property type="entry name" value="Acyl_CoA_acyltransferase"/>
</dbReference>
<dbReference type="RefSeq" id="WP_191196682.1">
    <property type="nucleotide sequence ID" value="NZ_JACXYZ010000003.1"/>
</dbReference>
<keyword evidence="5" id="KW-1185">Reference proteome</keyword>
<comment type="caution">
    <text evidence="4">The sequence shown here is derived from an EMBL/GenBank/DDBJ whole genome shotgun (WGS) entry which is preliminary data.</text>
</comment>
<dbReference type="PROSITE" id="PS51186">
    <property type="entry name" value="GNAT"/>
    <property type="match status" value="1"/>
</dbReference>
<dbReference type="InterPro" id="IPR050832">
    <property type="entry name" value="Bact_Acetyltransf"/>
</dbReference>
<dbReference type="Proteomes" id="UP000618818">
    <property type="component" value="Unassembled WGS sequence"/>
</dbReference>
<reference evidence="4 5" key="1">
    <citation type="submission" date="2020-09" db="EMBL/GenBank/DDBJ databases">
        <title>novel species in genus Nocardioides.</title>
        <authorList>
            <person name="Zhang G."/>
        </authorList>
    </citation>
    <scope>NUCLEOTIDE SEQUENCE [LARGE SCALE GENOMIC DNA]</scope>
    <source>
        <strain evidence="4 5">KCTC 39551</strain>
    </source>
</reference>
<dbReference type="Gene3D" id="3.40.630.30">
    <property type="match status" value="1"/>
</dbReference>
<accession>A0ABR8NFG2</accession>
<dbReference type="EMBL" id="JACXYZ010000003">
    <property type="protein sequence ID" value="MBD3926858.1"/>
    <property type="molecule type" value="Genomic_DNA"/>
</dbReference>
<sequence>MADGLVLRPMTQHEYDTYRTRSVQDYAREIAEARGLDPADALATAEGEFAELLPDGLPSPGMHLWTAVTGDGEAVGLGWLELRRKTSGVSAWVYDVHLDADRRGQGLGRQLMEALHEQARELGATTIALNVFGHNTAAIRLYDSLGYAVTAQQMRRDL</sequence>
<dbReference type="SUPFAM" id="SSF55729">
    <property type="entry name" value="Acyl-CoA N-acyltransferases (Nat)"/>
    <property type="match status" value="1"/>
</dbReference>
<dbReference type="Pfam" id="PF00583">
    <property type="entry name" value="Acetyltransf_1"/>
    <property type="match status" value="1"/>
</dbReference>
<protein>
    <submittedName>
        <fullName evidence="4">GNAT family N-acetyltransferase</fullName>
    </submittedName>
</protein>
<evidence type="ECO:0000313" key="5">
    <source>
        <dbReference type="Proteomes" id="UP000618818"/>
    </source>
</evidence>
<evidence type="ECO:0000259" key="3">
    <source>
        <dbReference type="PROSITE" id="PS51186"/>
    </source>
</evidence>
<name>A0ABR8NFG2_9ACTN</name>
<gene>
    <name evidence="4" type="ORF">IEZ26_19725</name>
</gene>
<evidence type="ECO:0000256" key="2">
    <source>
        <dbReference type="ARBA" id="ARBA00023315"/>
    </source>
</evidence>
<keyword evidence="2" id="KW-0012">Acyltransferase</keyword>
<evidence type="ECO:0000256" key="1">
    <source>
        <dbReference type="ARBA" id="ARBA00022679"/>
    </source>
</evidence>
<proteinExistence type="predicted"/>
<dbReference type="InterPro" id="IPR000182">
    <property type="entry name" value="GNAT_dom"/>
</dbReference>
<dbReference type="PANTHER" id="PTHR43877">
    <property type="entry name" value="AMINOALKYLPHOSPHONATE N-ACETYLTRANSFERASE-RELATED-RELATED"/>
    <property type="match status" value="1"/>
</dbReference>